<dbReference type="InterPro" id="IPR029063">
    <property type="entry name" value="SAM-dependent_MTases_sf"/>
</dbReference>
<dbReference type="EMBL" id="WVUD01000031">
    <property type="protein sequence ID" value="MYL84398.1"/>
    <property type="molecule type" value="Genomic_DNA"/>
</dbReference>
<dbReference type="RefSeq" id="WP_160962390.1">
    <property type="nucleotide sequence ID" value="NZ_WVUD01000031.1"/>
</dbReference>
<evidence type="ECO:0000313" key="3">
    <source>
        <dbReference type="EMBL" id="MYL84398.1"/>
    </source>
</evidence>
<dbReference type="AlphaFoldDB" id="A0A7C9JAK3"/>
<evidence type="ECO:0000313" key="4">
    <source>
        <dbReference type="Proteomes" id="UP000482487"/>
    </source>
</evidence>
<organism evidence="3 4">
    <name type="scientific">Solidesulfovibrio aerotolerans</name>
    <dbReference type="NCBI Taxonomy" id="295255"/>
    <lineage>
        <taxon>Bacteria</taxon>
        <taxon>Pseudomonadati</taxon>
        <taxon>Thermodesulfobacteriota</taxon>
        <taxon>Desulfovibrionia</taxon>
        <taxon>Desulfovibrionales</taxon>
        <taxon>Desulfovibrionaceae</taxon>
        <taxon>Solidesulfovibrio</taxon>
    </lineage>
</organism>
<dbReference type="Pfam" id="PF13649">
    <property type="entry name" value="Methyltransf_25"/>
    <property type="match status" value="1"/>
</dbReference>
<proteinExistence type="predicted"/>
<accession>A0A7C9JAK3</accession>
<dbReference type="Gene3D" id="3.40.50.150">
    <property type="entry name" value="Vaccinia Virus protein VP39"/>
    <property type="match status" value="1"/>
</dbReference>
<keyword evidence="1 3" id="KW-0808">Transferase</keyword>
<evidence type="ECO:0000259" key="2">
    <source>
        <dbReference type="Pfam" id="PF13649"/>
    </source>
</evidence>
<reference evidence="3 4" key="1">
    <citation type="submission" date="2020-01" db="EMBL/GenBank/DDBJ databases">
        <title>Genome sequence of Desulfovibrio aerotolerans DSM 16695(T).</title>
        <authorList>
            <person name="Karnachuk O."/>
            <person name="Avakyan M."/>
            <person name="Mardanov A."/>
            <person name="Kadnikov V."/>
            <person name="Ravin N."/>
        </authorList>
    </citation>
    <scope>NUCLEOTIDE SEQUENCE [LARGE SCALE GENOMIC DNA]</scope>
    <source>
        <strain evidence="3 4">DSM 16695</strain>
    </source>
</reference>
<dbReference type="GO" id="GO:0008168">
    <property type="term" value="F:methyltransferase activity"/>
    <property type="evidence" value="ECO:0007669"/>
    <property type="project" value="UniProtKB-KW"/>
</dbReference>
<feature type="domain" description="Methyltransferase" evidence="2">
    <location>
        <begin position="46"/>
        <end position="137"/>
    </location>
</feature>
<dbReference type="OrthoDB" id="9791837at2"/>
<dbReference type="PANTHER" id="PTHR43861">
    <property type="entry name" value="TRANS-ACONITATE 2-METHYLTRANSFERASE-RELATED"/>
    <property type="match status" value="1"/>
</dbReference>
<keyword evidence="4" id="KW-1185">Reference proteome</keyword>
<dbReference type="InterPro" id="IPR041698">
    <property type="entry name" value="Methyltransf_25"/>
</dbReference>
<dbReference type="PANTHER" id="PTHR43861:SF3">
    <property type="entry name" value="PUTATIVE (AFU_ORTHOLOGUE AFUA_2G14390)-RELATED"/>
    <property type="match status" value="1"/>
</dbReference>
<sequence length="212" mass="22274">MDDDTARFDARAAAWDANPMRQKLARDIAAAMTAAGLFRQPIPLALDFGCGTGLLTLKLAAQAEQVTGLDTSAGMLAELATKIERAGLTNVAMLSADLAAGDPLPDHYDLIASAMALHHIPDPAVVLKRLWAAAKPGAHLALADLDSESGAFHEDKAGVYHNGFDRIELADMLAGIGFTGIDAATAATIEKTGKNGQIIPYPVFLMTARKPQ</sequence>
<name>A0A7C9JAK3_9BACT</name>
<dbReference type="SUPFAM" id="SSF53335">
    <property type="entry name" value="S-adenosyl-L-methionine-dependent methyltransferases"/>
    <property type="match status" value="1"/>
</dbReference>
<protein>
    <submittedName>
        <fullName evidence="3">Methyltransferase domain-containing protein</fullName>
    </submittedName>
</protein>
<gene>
    <name evidence="3" type="ORF">GTA51_14815</name>
</gene>
<dbReference type="GO" id="GO:0032259">
    <property type="term" value="P:methylation"/>
    <property type="evidence" value="ECO:0007669"/>
    <property type="project" value="UniProtKB-KW"/>
</dbReference>
<keyword evidence="3" id="KW-0489">Methyltransferase</keyword>
<comment type="caution">
    <text evidence="3">The sequence shown here is derived from an EMBL/GenBank/DDBJ whole genome shotgun (WGS) entry which is preliminary data.</text>
</comment>
<evidence type="ECO:0000256" key="1">
    <source>
        <dbReference type="ARBA" id="ARBA00022679"/>
    </source>
</evidence>
<dbReference type="CDD" id="cd02440">
    <property type="entry name" value="AdoMet_MTases"/>
    <property type="match status" value="1"/>
</dbReference>
<dbReference type="Proteomes" id="UP000482487">
    <property type="component" value="Unassembled WGS sequence"/>
</dbReference>